<dbReference type="InterPro" id="IPR036005">
    <property type="entry name" value="Creatinase/aminopeptidase-like"/>
</dbReference>
<dbReference type="InterPro" id="IPR050659">
    <property type="entry name" value="Peptidase_M24B"/>
</dbReference>
<dbReference type="Gene3D" id="3.40.350.10">
    <property type="entry name" value="Creatinase/prolidase N-terminal domain"/>
    <property type="match status" value="1"/>
</dbReference>
<proteinExistence type="predicted"/>
<dbReference type="Gene3D" id="3.90.230.10">
    <property type="entry name" value="Creatinase/methionine aminopeptidase superfamily"/>
    <property type="match status" value="1"/>
</dbReference>
<dbReference type="InterPro" id="IPR000994">
    <property type="entry name" value="Pept_M24"/>
</dbReference>
<feature type="domain" description="Peptidase M24" evidence="1">
    <location>
        <begin position="163"/>
        <end position="372"/>
    </location>
</feature>
<dbReference type="SUPFAM" id="SSF55920">
    <property type="entry name" value="Creatinase/aminopeptidase"/>
    <property type="match status" value="1"/>
</dbReference>
<dbReference type="PANTHER" id="PTHR46112:SF2">
    <property type="entry name" value="XAA-PRO AMINOPEPTIDASE P-RELATED"/>
    <property type="match status" value="1"/>
</dbReference>
<dbReference type="Pfam" id="PF00557">
    <property type="entry name" value="Peptidase_M24"/>
    <property type="match status" value="1"/>
</dbReference>
<dbReference type="PANTHER" id="PTHR46112">
    <property type="entry name" value="AMINOPEPTIDASE"/>
    <property type="match status" value="1"/>
</dbReference>
<name>A0AB39HUV2_9BACI</name>
<evidence type="ECO:0000259" key="1">
    <source>
        <dbReference type="Pfam" id="PF00557"/>
    </source>
</evidence>
<accession>A0AB39HUV2</accession>
<dbReference type="AlphaFoldDB" id="A0AB39HUV2"/>
<dbReference type="EMBL" id="CP162599">
    <property type="protein sequence ID" value="XDK33553.1"/>
    <property type="molecule type" value="Genomic_DNA"/>
</dbReference>
<dbReference type="SUPFAM" id="SSF53092">
    <property type="entry name" value="Creatinase/prolidase N-terminal domain"/>
    <property type="match status" value="1"/>
</dbReference>
<dbReference type="RefSeq" id="WP_368654231.1">
    <property type="nucleotide sequence ID" value="NZ_CP162599.1"/>
</dbReference>
<reference evidence="3" key="1">
    <citation type="submission" date="2024-07" db="EMBL/GenBank/DDBJ databases">
        <title>Halotolerant mesophilic bacterium Ornithinibacillus sp. 4-3, sp. nov., isolated from soil.</title>
        <authorList>
            <person name="Sidarenka A.V."/>
            <person name="Guliayeva D.E."/>
            <person name="Leanovich S.I."/>
            <person name="Hileuskaya K.S."/>
            <person name="Akhremchuk A.E."/>
            <person name="Sikolenko M.A."/>
            <person name="Valentovich L.N."/>
        </authorList>
    </citation>
    <scope>NUCLEOTIDE SEQUENCE</scope>
    <source>
        <strain evidence="3">4-3</strain>
    </source>
</reference>
<dbReference type="Pfam" id="PF01321">
    <property type="entry name" value="Creatinase_N"/>
    <property type="match status" value="1"/>
</dbReference>
<feature type="domain" description="Creatinase N-terminal" evidence="2">
    <location>
        <begin position="11"/>
        <end position="156"/>
    </location>
</feature>
<evidence type="ECO:0000259" key="2">
    <source>
        <dbReference type="Pfam" id="PF01321"/>
    </source>
</evidence>
<evidence type="ECO:0000313" key="3">
    <source>
        <dbReference type="EMBL" id="XDK33553.1"/>
    </source>
</evidence>
<gene>
    <name evidence="3" type="ORF">AB4Y30_04120</name>
</gene>
<dbReference type="InterPro" id="IPR029149">
    <property type="entry name" value="Creatin/AminoP/Spt16_N"/>
</dbReference>
<sequence length="388" mass="44501">MVFKKSEFVQRLNKTKESMQKLGIDVLLTTNPANMNYLSGYDGYSYYVEQGVIVILDQEEPIWVGRRMDVNGAKLTTWIQENNIKGYSDDYVQSSTKHPMNFFADILKELDCDKKRIGFEMNQEFFSHRAYLELEKDLPNATFKDASYLVNHIRMIKSEQEIEHMKIAGRITERAMQTAIDHIEVGVREADVAAKVYQQLISGVDGLAGHYPAIIPLMPSGERTSTPHLSWTDKKYEKNEVVFMELSGCRYRYHAPLARTIFLGQPTHEFEEVSKVVLEGLDIILDFIKPGILCEEVELKWRNAIEKTGLAKESRVGYPIGLGYPPDWGEQTLSFRPGDRTVLEPNMTIHVLPAIWMDEQGFEVSETIRITENGCEPFSNIERALFLK</sequence>
<dbReference type="CDD" id="cd01066">
    <property type="entry name" value="APP_MetAP"/>
    <property type="match status" value="1"/>
</dbReference>
<protein>
    <submittedName>
        <fullName evidence="3">M24 family metallopeptidase</fullName>
    </submittedName>
</protein>
<dbReference type="InterPro" id="IPR000587">
    <property type="entry name" value="Creatinase_N"/>
</dbReference>
<organism evidence="3">
    <name type="scientific">Ornithinibacillus sp. 4-3</name>
    <dbReference type="NCBI Taxonomy" id="3231488"/>
    <lineage>
        <taxon>Bacteria</taxon>
        <taxon>Bacillati</taxon>
        <taxon>Bacillota</taxon>
        <taxon>Bacilli</taxon>
        <taxon>Bacillales</taxon>
        <taxon>Bacillaceae</taxon>
        <taxon>Ornithinibacillus</taxon>
    </lineage>
</organism>